<keyword evidence="2" id="KW-1185">Reference proteome</keyword>
<sequence length="207" mass="23016">MQSFVNIDGSINEILFQTHMMIHASNIYLHRPRSILAASGLIHQITCAPNAATWHSESILYHTKKTVDAADEICQMISAPPSLFSRTPFFVCAVALQAIVHLSAYGIAGWSQKRPLMQQQIQMSIGALKKLSEIWEMASIVLSQIKCVARAVLDPPRNVRSPDDRRDTTSAHHSLEEAGIAETLSANFEDLVQGNDESWFNDFLAQN</sequence>
<dbReference type="GeneID" id="59282543"/>
<reference evidence="1 2" key="1">
    <citation type="journal article" date="2020" name="Genomics">
        <title>Complete, high-quality genomes from long-read metagenomic sequencing of two wolf lichen thalli reveals enigmatic genome architecture.</title>
        <authorList>
            <person name="McKenzie S.K."/>
            <person name="Walston R.F."/>
            <person name="Allen J.L."/>
        </authorList>
    </citation>
    <scope>NUCLEOTIDE SEQUENCE [LARGE SCALE GENOMIC DNA]</scope>
    <source>
        <strain evidence="1">WasteWater2</strain>
    </source>
</reference>
<comment type="caution">
    <text evidence="1">The sequence shown here is derived from an EMBL/GenBank/DDBJ whole genome shotgun (WGS) entry which is preliminary data.</text>
</comment>
<name>A0A8H6LA24_9LECA</name>
<protein>
    <recommendedName>
        <fullName evidence="3">Transcription factor domain-containing protein</fullName>
    </recommendedName>
</protein>
<gene>
    <name evidence="1" type="ORF">HO173_000865</name>
</gene>
<dbReference type="CDD" id="cd12148">
    <property type="entry name" value="fungal_TF_MHR"/>
    <property type="match status" value="1"/>
</dbReference>
<evidence type="ECO:0000313" key="1">
    <source>
        <dbReference type="EMBL" id="KAF6241071.1"/>
    </source>
</evidence>
<dbReference type="PANTHER" id="PTHR47431">
    <property type="entry name" value="ZN(II)2CYS6 TRANSCRIPTION FACTOR (EUROFUNG)-RELATED"/>
    <property type="match status" value="1"/>
</dbReference>
<evidence type="ECO:0008006" key="3">
    <source>
        <dbReference type="Google" id="ProtNLM"/>
    </source>
</evidence>
<proteinExistence type="predicted"/>
<accession>A0A8H6LA24</accession>
<dbReference type="EMBL" id="JACCJC010000002">
    <property type="protein sequence ID" value="KAF6241071.1"/>
    <property type="molecule type" value="Genomic_DNA"/>
</dbReference>
<dbReference type="OrthoDB" id="5367487at2759"/>
<dbReference type="Proteomes" id="UP000578531">
    <property type="component" value="Unassembled WGS sequence"/>
</dbReference>
<evidence type="ECO:0000313" key="2">
    <source>
        <dbReference type="Proteomes" id="UP000578531"/>
    </source>
</evidence>
<organism evidence="1 2">
    <name type="scientific">Letharia columbiana</name>
    <dbReference type="NCBI Taxonomy" id="112416"/>
    <lineage>
        <taxon>Eukaryota</taxon>
        <taxon>Fungi</taxon>
        <taxon>Dikarya</taxon>
        <taxon>Ascomycota</taxon>
        <taxon>Pezizomycotina</taxon>
        <taxon>Lecanoromycetes</taxon>
        <taxon>OSLEUM clade</taxon>
        <taxon>Lecanoromycetidae</taxon>
        <taxon>Lecanorales</taxon>
        <taxon>Lecanorineae</taxon>
        <taxon>Parmeliaceae</taxon>
        <taxon>Letharia</taxon>
    </lineage>
</organism>
<dbReference type="AlphaFoldDB" id="A0A8H6LA24"/>
<dbReference type="PANTHER" id="PTHR47431:SF1">
    <property type="entry name" value="ZN(II)2CYS6 TRANSCRIPTION FACTOR (EUROFUNG)"/>
    <property type="match status" value="1"/>
</dbReference>
<dbReference type="RefSeq" id="XP_037170319.1">
    <property type="nucleotide sequence ID" value="XM_037302812.1"/>
</dbReference>